<dbReference type="Pfam" id="PF22936">
    <property type="entry name" value="Pol_BBD"/>
    <property type="match status" value="1"/>
</dbReference>
<dbReference type="InterPro" id="IPR054722">
    <property type="entry name" value="PolX-like_BBD"/>
</dbReference>
<comment type="caution">
    <text evidence="7">The sequence shown here is derived from an EMBL/GenBank/DDBJ whole genome shotgun (WGS) entry which is preliminary data.</text>
</comment>
<dbReference type="Proteomes" id="UP001151760">
    <property type="component" value="Unassembled WGS sequence"/>
</dbReference>
<evidence type="ECO:0000256" key="4">
    <source>
        <dbReference type="ARBA" id="ARBA00022801"/>
    </source>
</evidence>
<evidence type="ECO:0000256" key="5">
    <source>
        <dbReference type="SAM" id="MobiDB-lite"/>
    </source>
</evidence>
<keyword evidence="3" id="KW-0064">Aspartyl protease</keyword>
<keyword evidence="8" id="KW-1185">Reference proteome</keyword>
<evidence type="ECO:0000313" key="7">
    <source>
        <dbReference type="EMBL" id="GJS92800.1"/>
    </source>
</evidence>
<dbReference type="CDD" id="cd09272">
    <property type="entry name" value="RNase_HI_RT_Ty1"/>
    <property type="match status" value="1"/>
</dbReference>
<gene>
    <name evidence="7" type="ORF">Tco_0799768</name>
</gene>
<evidence type="ECO:0000256" key="2">
    <source>
        <dbReference type="ARBA" id="ARBA00022723"/>
    </source>
</evidence>
<feature type="region of interest" description="Disordered" evidence="5">
    <location>
        <begin position="296"/>
        <end position="317"/>
    </location>
</feature>
<reference evidence="7" key="2">
    <citation type="submission" date="2022-01" db="EMBL/GenBank/DDBJ databases">
        <authorList>
            <person name="Yamashiro T."/>
            <person name="Shiraishi A."/>
            <person name="Satake H."/>
            <person name="Nakayama K."/>
        </authorList>
    </citation>
    <scope>NUCLEOTIDE SEQUENCE</scope>
</reference>
<evidence type="ECO:0000313" key="8">
    <source>
        <dbReference type="Proteomes" id="UP001151760"/>
    </source>
</evidence>
<dbReference type="Pfam" id="PF07727">
    <property type="entry name" value="RVT_2"/>
    <property type="match status" value="1"/>
</dbReference>
<dbReference type="InterPro" id="IPR012337">
    <property type="entry name" value="RNaseH-like_sf"/>
</dbReference>
<dbReference type="EMBL" id="BQNB010011608">
    <property type="protein sequence ID" value="GJS92800.1"/>
    <property type="molecule type" value="Genomic_DNA"/>
</dbReference>
<evidence type="ECO:0000256" key="3">
    <source>
        <dbReference type="ARBA" id="ARBA00022750"/>
    </source>
</evidence>
<dbReference type="InterPro" id="IPR013103">
    <property type="entry name" value="RVT_2"/>
</dbReference>
<organism evidence="7 8">
    <name type="scientific">Tanacetum coccineum</name>
    <dbReference type="NCBI Taxonomy" id="301880"/>
    <lineage>
        <taxon>Eukaryota</taxon>
        <taxon>Viridiplantae</taxon>
        <taxon>Streptophyta</taxon>
        <taxon>Embryophyta</taxon>
        <taxon>Tracheophyta</taxon>
        <taxon>Spermatophyta</taxon>
        <taxon>Magnoliopsida</taxon>
        <taxon>eudicotyledons</taxon>
        <taxon>Gunneridae</taxon>
        <taxon>Pentapetalae</taxon>
        <taxon>asterids</taxon>
        <taxon>campanulids</taxon>
        <taxon>Asterales</taxon>
        <taxon>Asteraceae</taxon>
        <taxon>Asteroideae</taxon>
        <taxon>Anthemideae</taxon>
        <taxon>Anthemidinae</taxon>
        <taxon>Tanacetum</taxon>
    </lineage>
</organism>
<proteinExistence type="predicted"/>
<dbReference type="Gene3D" id="3.30.420.10">
    <property type="entry name" value="Ribonuclease H-like superfamily/Ribonuclease H"/>
    <property type="match status" value="1"/>
</dbReference>
<dbReference type="PANTHER" id="PTHR42648:SF32">
    <property type="entry name" value="RIBONUCLEASE H-LIKE DOMAIN, GAG-PRE-INTEGRASE DOMAIN PROTEIN-RELATED"/>
    <property type="match status" value="1"/>
</dbReference>
<feature type="domain" description="Integrase catalytic" evidence="6">
    <location>
        <begin position="112"/>
        <end position="201"/>
    </location>
</feature>
<keyword evidence="1" id="KW-0645">Protease</keyword>
<dbReference type="InterPro" id="IPR036397">
    <property type="entry name" value="RNaseH_sf"/>
</dbReference>
<dbReference type="Pfam" id="PF25597">
    <property type="entry name" value="SH3_retrovirus"/>
    <property type="match status" value="1"/>
</dbReference>
<name>A0ABQ4ZUZ0_9ASTR</name>
<dbReference type="PANTHER" id="PTHR42648">
    <property type="entry name" value="TRANSPOSASE, PUTATIVE-RELATED"/>
    <property type="match status" value="1"/>
</dbReference>
<dbReference type="InterPro" id="IPR001584">
    <property type="entry name" value="Integrase_cat-core"/>
</dbReference>
<evidence type="ECO:0000256" key="1">
    <source>
        <dbReference type="ARBA" id="ARBA00022670"/>
    </source>
</evidence>
<dbReference type="SUPFAM" id="SSF53098">
    <property type="entry name" value="Ribonuclease H-like"/>
    <property type="match status" value="1"/>
</dbReference>
<dbReference type="InterPro" id="IPR039537">
    <property type="entry name" value="Retrotran_Ty1/copia-like"/>
</dbReference>
<keyword evidence="2" id="KW-0479">Metal-binding</keyword>
<dbReference type="InterPro" id="IPR057670">
    <property type="entry name" value="SH3_retrovirus"/>
</dbReference>
<sequence>MTGNKSYLVEYQEFKGGSVAFGGSKGQITGKGKIRSGKLDFKDVYFVKELQHFNLFSMSQMCDKKNKVLFTDTECLVLSPDFKLPNENQVLLRVPRQNNMYSFNLENIVPTREFKNRDIIEFCGSKGIKREYSNARTPQQNGVAKRKNRTLIEATRTMLADSFLPNTFWAEAVSIACYVLNRVLVTKPQNKTPYELITGKIPIISYIRPFGCHVTILNTIDHLGKFEEKFDEGFLVGYSLNSKAFRLYNLETKRVEENLHINFLENKPNVEGKGPNWLFDLDYITDSMNYHPVTAENKANKTAGPKEANNSAGTQDNIDAGYSEMKAKPAQEYFILPLWSSYTSTVKSSEAKNGGEKPNGDTCSKINEEPEFAQGTEDLLLQAGAARASSTNYVNTASTPVNTASPSGNIPGLEDIYEVLSDGIFTSASYDDEGAMADFTNLESTVNILVDLPFGKKAIRTKWVYRNKKDEICVVVRNKARLVAQGHRQEEGIDYDEVFVHVARIEAIRIFLAFASYMGFIVYQMDVKSAFLYGTIYEEVYVSQPPGFIDHKFPKKVYKVVKAMYCLHQAPRAWYATLSSFLEKSGYIRGTIDKTLFIKRDKKDIMLVQVYVADIIFGSTKKSWCDEFEALIKSRFQISSMGELTFFLRLQVKQKEDGIFISQDKYVALCAEIPEEVLEWFQSTAQRLHIFMAVNISLGTQRPNQNWVFGYPQRECKKQTFVATSTTEAEYVTTANYCGQVLWIQNQMLEYGFNFMNTNIYIDNESIICIVKNPMFYSKTKHIEIRHHFIRDAYEKKLIQVLKIHTDDNVADLLTKAFDGRKNAKPGSTLDDSTFDDLDADLAHDWKYDQERWSLKSWDFYKNCLVHTLILEDGTEIHMLAERKYPLTKETLKRMMSLKLIAESASDGTYNLLRFIQKQIDESRSYDGSEKDL</sequence>
<dbReference type="InterPro" id="IPR043502">
    <property type="entry name" value="DNA/RNA_pol_sf"/>
</dbReference>
<dbReference type="PROSITE" id="PS50994">
    <property type="entry name" value="INTEGRASE"/>
    <property type="match status" value="1"/>
</dbReference>
<keyword evidence="4" id="KW-0378">Hydrolase</keyword>
<protein>
    <submittedName>
        <fullName evidence="7">Retrovirus-related pol polyprotein from transposon TNT 1-94</fullName>
    </submittedName>
</protein>
<dbReference type="SUPFAM" id="SSF56672">
    <property type="entry name" value="DNA/RNA polymerases"/>
    <property type="match status" value="1"/>
</dbReference>
<evidence type="ECO:0000259" key="6">
    <source>
        <dbReference type="PROSITE" id="PS50994"/>
    </source>
</evidence>
<reference evidence="7" key="1">
    <citation type="journal article" date="2022" name="Int. J. Mol. Sci.">
        <title>Draft Genome of Tanacetum Coccineum: Genomic Comparison of Closely Related Tanacetum-Family Plants.</title>
        <authorList>
            <person name="Yamashiro T."/>
            <person name="Shiraishi A."/>
            <person name="Nakayama K."/>
            <person name="Satake H."/>
        </authorList>
    </citation>
    <scope>NUCLEOTIDE SEQUENCE</scope>
</reference>
<feature type="compositionally biased region" description="Polar residues" evidence="5">
    <location>
        <begin position="308"/>
        <end position="317"/>
    </location>
</feature>
<accession>A0ABQ4ZUZ0</accession>